<reference evidence="1 2" key="1">
    <citation type="submission" date="2019-09" db="EMBL/GenBank/DDBJ databases">
        <title>Taxonomy of Antarctic Massilia spp.: description of Massilia rubra sp. nov., Massilia aquatica sp. nov., Massilia mucilaginosa sp. nov., Massilia frigida sp. nov. isolated from streams, lakes and regoliths.</title>
        <authorList>
            <person name="Holochova P."/>
            <person name="Sedlacek I."/>
            <person name="Kralova S."/>
            <person name="Maslanova I."/>
            <person name="Busse H.-J."/>
            <person name="Stankova E."/>
            <person name="Vrbovska V."/>
            <person name="Kovarovic V."/>
            <person name="Bartak M."/>
            <person name="Svec P."/>
            <person name="Pantucek R."/>
        </authorList>
    </citation>
    <scope>NUCLEOTIDE SEQUENCE [LARGE SCALE GENOMIC DNA]</scope>
    <source>
        <strain evidence="1 2">CCM 8693</strain>
    </source>
</reference>
<dbReference type="EMBL" id="VVIW01000014">
    <property type="protein sequence ID" value="NHZ42630.1"/>
    <property type="molecule type" value="Genomic_DNA"/>
</dbReference>
<evidence type="ECO:0000313" key="2">
    <source>
        <dbReference type="Proteomes" id="UP000819052"/>
    </source>
</evidence>
<dbReference type="RefSeq" id="WP_167078628.1">
    <property type="nucleotide sequence ID" value="NZ_VVIW01000014.1"/>
</dbReference>
<name>A0ABX0MDY4_9BURK</name>
<accession>A0ABX0MDY4</accession>
<evidence type="ECO:0000313" key="1">
    <source>
        <dbReference type="EMBL" id="NHZ42630.1"/>
    </source>
</evidence>
<proteinExistence type="predicted"/>
<comment type="caution">
    <text evidence="1">The sequence shown here is derived from an EMBL/GenBank/DDBJ whole genome shotgun (WGS) entry which is preliminary data.</text>
</comment>
<protein>
    <submittedName>
        <fullName evidence="1">Uncharacterized protein</fullName>
    </submittedName>
</protein>
<gene>
    <name evidence="1" type="ORF">F1609_21005</name>
</gene>
<dbReference type="Proteomes" id="UP000819052">
    <property type="component" value="Unassembled WGS sequence"/>
</dbReference>
<sequence>MQTSDILGKINDGVFFERIFGQERDWDAALDARDSPAFDADWLESNEKLAVGYPVDETATMEVREAVFQTVFRLTANPDLAAYVSDDFDLITQANLHGADIAFIRRLWDSYVHGIFPT</sequence>
<organism evidence="1 2">
    <name type="scientific">Massilia aquatica</name>
    <dbReference type="NCBI Taxonomy" id="2609000"/>
    <lineage>
        <taxon>Bacteria</taxon>
        <taxon>Pseudomonadati</taxon>
        <taxon>Pseudomonadota</taxon>
        <taxon>Betaproteobacteria</taxon>
        <taxon>Burkholderiales</taxon>
        <taxon>Oxalobacteraceae</taxon>
        <taxon>Telluria group</taxon>
        <taxon>Massilia</taxon>
    </lineage>
</organism>
<keyword evidence="2" id="KW-1185">Reference proteome</keyword>